<reference evidence="1 2" key="1">
    <citation type="journal article" date="2024" name="Proc. Natl. Acad. Sci. U.S.A.">
        <title>The evolutionary genomics of adaptation to stress in wild rhizobium bacteria.</title>
        <authorList>
            <person name="Kehlet-Delgado H."/>
            <person name="Montoya A.P."/>
            <person name="Jensen K.T."/>
            <person name="Wendlandt C.E."/>
            <person name="Dexheimer C."/>
            <person name="Roberts M."/>
            <person name="Torres Martinez L."/>
            <person name="Friesen M.L."/>
            <person name="Griffitts J.S."/>
            <person name="Porter S.S."/>
        </authorList>
    </citation>
    <scope>NUCLEOTIDE SEQUENCE [LARGE SCALE GENOMIC DNA]</scope>
    <source>
        <strain evidence="1 2">M0468</strain>
    </source>
</reference>
<comment type="caution">
    <text evidence="1">The sequence shown here is derived from an EMBL/GenBank/DDBJ whole genome shotgun (WGS) entry which is preliminary data.</text>
</comment>
<dbReference type="Proteomes" id="UP001480082">
    <property type="component" value="Unassembled WGS sequence"/>
</dbReference>
<organism evidence="1 2">
    <name type="scientific">Mesorhizobium australicum</name>
    <dbReference type="NCBI Taxonomy" id="536018"/>
    <lineage>
        <taxon>Bacteria</taxon>
        <taxon>Pseudomonadati</taxon>
        <taxon>Pseudomonadota</taxon>
        <taxon>Alphaproteobacteria</taxon>
        <taxon>Hyphomicrobiales</taxon>
        <taxon>Phyllobacteriaceae</taxon>
        <taxon>Mesorhizobium</taxon>
    </lineage>
</organism>
<accession>A0ACC6T8R5</accession>
<dbReference type="EMBL" id="JAMYRI010000030">
    <property type="protein sequence ID" value="MER9288193.1"/>
    <property type="molecule type" value="Genomic_DNA"/>
</dbReference>
<protein>
    <submittedName>
        <fullName evidence="1">Cold shock domain-containing protein</fullName>
    </submittedName>
</protein>
<name>A0ACC6T8R5_9HYPH</name>
<sequence>MSFNLVRLTLYGLITAIDADLRALVRFQLGSSTAIEAIFPADTLAKLRDRAARDGAADDDDIYEYLDFADSAQILRAHKVSLDPAIAKFVNVNSTELDRLIPIRNRVMHARPLQFADYSTVDIFVKQLHSYPKALFPRVIEFEERVRENPNFVYSVDISQADQQVDRIPHNLPLPDYDETGFLGREQETSELLAACKSNWPVVTVVGEGGFGKTALALRVAYDLLDDETAGFEAIVWTTAKRTVLTLNDIQTIDGAIQNSLGLIRSASDVLGGVGSDEAILDEVASYLNTFTILLVLDNLETVLDPLLTRFIRKSNGNSKILATSRVGIGEMSYPFKLGGLNSQEAVQLLRLTAKVRRVPDIYKAKNESLKKYVQQMKLNPGFIKWFVSSVQCGKRPEQALANPKIFLDFCLSNVYEFLTADGKTVCKAMIAVPGKQSLPLISYLTEISGDRLQEALAGLQSANILQMSSTLTEAGSETVFQLNELPRLFILRNHPPNAVEDAIFKQRMRDVSTQYERLQAERGANKYNPRVIACRNQADAITAKLLSEALGSVYSNDREKALNLVERAKELDPAFYEVYRVEAWVHAHTDNPAAAADAYQSAIVFEPRSAPTRYWYAGFLLRAAHDPDGAREQLLVAEGLDPDSAAVLVELARVEMFLGHNAEADGRLQRVFNNPDVSTRQQRVAYDTWCQVALRKASAFFDEGRYSDSLSACQDVLTRFRSVPDELLDERIVSTGKRTLGVLSQLADQLSLSSLLPEVQRCYADIEDIRFNPVANIKLPVSSRGDATGDLALLQRIGTICTGSIDRVNVPKRYGFIRFEGDKRVFFHFSAFPHALTFAIPGNEVRFTIVEREGRPAAGEIAMVGTQLAAEEPSQPGWIKSVFPDKSFAFLTDSAGHDYFFHRTNLAARVELESLNVGDRVTFRIGQNHKGPVADDVRPHPSELIVVGPSSPAGADV</sequence>
<keyword evidence="2" id="KW-1185">Reference proteome</keyword>
<evidence type="ECO:0000313" key="1">
    <source>
        <dbReference type="EMBL" id="MER9288193.1"/>
    </source>
</evidence>
<proteinExistence type="predicted"/>
<evidence type="ECO:0000313" key="2">
    <source>
        <dbReference type="Proteomes" id="UP001480082"/>
    </source>
</evidence>
<gene>
    <name evidence="1" type="ORF">NKI81_30515</name>
</gene>